<reference evidence="9" key="1">
    <citation type="journal article" date="2020" name="Stud. Mycol.">
        <title>101 Dothideomycetes genomes: a test case for predicting lifestyles and emergence of pathogens.</title>
        <authorList>
            <person name="Haridas S."/>
            <person name="Albert R."/>
            <person name="Binder M."/>
            <person name="Bloem J."/>
            <person name="Labutti K."/>
            <person name="Salamov A."/>
            <person name="Andreopoulos B."/>
            <person name="Baker S."/>
            <person name="Barry K."/>
            <person name="Bills G."/>
            <person name="Bluhm B."/>
            <person name="Cannon C."/>
            <person name="Castanera R."/>
            <person name="Culley D."/>
            <person name="Daum C."/>
            <person name="Ezra D."/>
            <person name="Gonzalez J."/>
            <person name="Henrissat B."/>
            <person name="Kuo A."/>
            <person name="Liang C."/>
            <person name="Lipzen A."/>
            <person name="Lutzoni F."/>
            <person name="Magnuson J."/>
            <person name="Mondo S."/>
            <person name="Nolan M."/>
            <person name="Ohm R."/>
            <person name="Pangilinan J."/>
            <person name="Park H.-J."/>
            <person name="Ramirez L."/>
            <person name="Alfaro M."/>
            <person name="Sun H."/>
            <person name="Tritt A."/>
            <person name="Yoshinaga Y."/>
            <person name="Zwiers L.-H."/>
            <person name="Turgeon B."/>
            <person name="Goodwin S."/>
            <person name="Spatafora J."/>
            <person name="Crous P."/>
            <person name="Grigoriev I."/>
        </authorList>
    </citation>
    <scope>NUCLEOTIDE SEQUENCE</scope>
    <source>
        <strain evidence="9">CBS 133067</strain>
    </source>
</reference>
<dbReference type="InterPro" id="IPR000571">
    <property type="entry name" value="Znf_CCCH"/>
</dbReference>
<dbReference type="OrthoDB" id="10253329at2759"/>
<feature type="region of interest" description="Disordered" evidence="6">
    <location>
        <begin position="18"/>
        <end position="70"/>
    </location>
</feature>
<dbReference type="Pfam" id="PF05495">
    <property type="entry name" value="zf-CHY"/>
    <property type="match status" value="1"/>
</dbReference>
<dbReference type="InterPro" id="IPR008913">
    <property type="entry name" value="Znf_CHY"/>
</dbReference>
<keyword evidence="3 5" id="KW-0862">Zinc</keyword>
<proteinExistence type="predicted"/>
<protein>
    <recommendedName>
        <fullName evidence="11">CHY-type domain-containing protein</fullName>
    </recommendedName>
</protein>
<evidence type="ECO:0000259" key="7">
    <source>
        <dbReference type="PROSITE" id="PS50103"/>
    </source>
</evidence>
<feature type="compositionally biased region" description="Polar residues" evidence="6">
    <location>
        <begin position="436"/>
        <end position="445"/>
    </location>
</feature>
<accession>A0A9P4M5Y3</accession>
<feature type="domain" description="CHY-type" evidence="8">
    <location>
        <begin position="619"/>
        <end position="686"/>
    </location>
</feature>
<feature type="compositionally biased region" description="Acidic residues" evidence="6">
    <location>
        <begin position="409"/>
        <end position="435"/>
    </location>
</feature>
<dbReference type="Proteomes" id="UP000799772">
    <property type="component" value="Unassembled WGS sequence"/>
</dbReference>
<organism evidence="9 10">
    <name type="scientific">Rhizodiscina lignyota</name>
    <dbReference type="NCBI Taxonomy" id="1504668"/>
    <lineage>
        <taxon>Eukaryota</taxon>
        <taxon>Fungi</taxon>
        <taxon>Dikarya</taxon>
        <taxon>Ascomycota</taxon>
        <taxon>Pezizomycotina</taxon>
        <taxon>Dothideomycetes</taxon>
        <taxon>Pleosporomycetidae</taxon>
        <taxon>Aulographales</taxon>
        <taxon>Rhizodiscinaceae</taxon>
        <taxon>Rhizodiscina</taxon>
    </lineage>
</organism>
<dbReference type="PROSITE" id="PS50103">
    <property type="entry name" value="ZF_C3H1"/>
    <property type="match status" value="1"/>
</dbReference>
<feature type="compositionally biased region" description="Polar residues" evidence="6">
    <location>
        <begin position="231"/>
        <end position="245"/>
    </location>
</feature>
<dbReference type="SUPFAM" id="SSF161219">
    <property type="entry name" value="CHY zinc finger-like"/>
    <property type="match status" value="1"/>
</dbReference>
<dbReference type="InterPro" id="IPR037274">
    <property type="entry name" value="Znf_CHY_sf"/>
</dbReference>
<evidence type="ECO:0000313" key="10">
    <source>
        <dbReference type="Proteomes" id="UP000799772"/>
    </source>
</evidence>
<feature type="non-terminal residue" evidence="9">
    <location>
        <position position="1"/>
    </location>
</feature>
<dbReference type="EMBL" id="ML978127">
    <property type="protein sequence ID" value="KAF2098350.1"/>
    <property type="molecule type" value="Genomic_DNA"/>
</dbReference>
<feature type="zinc finger region" description="C3H1-type" evidence="5">
    <location>
        <begin position="1"/>
        <end position="14"/>
    </location>
</feature>
<evidence type="ECO:0000256" key="1">
    <source>
        <dbReference type="ARBA" id="ARBA00022723"/>
    </source>
</evidence>
<dbReference type="AlphaFoldDB" id="A0A9P4M5Y3"/>
<evidence type="ECO:0000259" key="8">
    <source>
        <dbReference type="PROSITE" id="PS51266"/>
    </source>
</evidence>
<evidence type="ECO:0000256" key="2">
    <source>
        <dbReference type="ARBA" id="ARBA00022771"/>
    </source>
</evidence>
<dbReference type="PROSITE" id="PS51266">
    <property type="entry name" value="ZF_CHY"/>
    <property type="match status" value="1"/>
</dbReference>
<evidence type="ECO:0008006" key="11">
    <source>
        <dbReference type="Google" id="ProtNLM"/>
    </source>
</evidence>
<name>A0A9P4M5Y3_9PEZI</name>
<dbReference type="GO" id="GO:0008270">
    <property type="term" value="F:zinc ion binding"/>
    <property type="evidence" value="ECO:0007669"/>
    <property type="project" value="UniProtKB-KW"/>
</dbReference>
<comment type="caution">
    <text evidence="9">The sequence shown here is derived from an EMBL/GenBank/DDBJ whole genome shotgun (WGS) entry which is preliminary data.</text>
</comment>
<feature type="region of interest" description="Disordered" evidence="6">
    <location>
        <begin position="390"/>
        <end position="445"/>
    </location>
</feature>
<feature type="region of interest" description="Disordered" evidence="6">
    <location>
        <begin position="213"/>
        <end position="245"/>
    </location>
</feature>
<evidence type="ECO:0000256" key="3">
    <source>
        <dbReference type="ARBA" id="ARBA00022833"/>
    </source>
</evidence>
<evidence type="ECO:0000256" key="6">
    <source>
        <dbReference type="SAM" id="MobiDB-lite"/>
    </source>
</evidence>
<keyword evidence="1 5" id="KW-0479">Metal-binding</keyword>
<evidence type="ECO:0000256" key="5">
    <source>
        <dbReference type="PROSITE-ProRule" id="PRU00723"/>
    </source>
</evidence>
<gene>
    <name evidence="9" type="ORF">NA57DRAFT_39832</name>
</gene>
<sequence>CRAGADCPFIHDDTRAVGVAKSERASAQPLQPQVDAPTSHVNDSPAGAEESQIKQKNQARQYAAQPVDPSRVVQRPVPLAQAENPRAFQLGQVRRRFAAEEQDLESKTILKFSLTPSDPDFPFEMSALECVLTVPQEYPAAGTPSIRVKNKDMDRGYQINIERGFDQITAEHPRSTLLQMLNLLDKQLEFFLAAPKAETIKLVANLNKQIARSPEPELPADQNRSHGEVSQRATETLPPSFSDAQKASAEQIREAETRQLEARLGRLPRFEKSADGYVYTVPIEARKREELPVSLQSVKTVKLYVPRLYNLEPPGITVVGVEGEEARNVERSFSSRVSQNSQYTLMNHVNYLVQNMYTMAKDTSTAQTEVQSPVAPATITIEPVAASSTKDDRSHIITIPRPPEWTVVDAEDADDSDDSYSYDSGDETEDEDIQEESTSQPATSTAERGILMSFPFLELHGIELLELVSLSITVKCDRCKDTMDVTNLKNNTNADVSGIRSVSCKKCAYPLGIGYRMDTMHVNSVRAGYLDLDGCSIVDLLPSNFVPTCSECSSPYPLPGVVSVRGESSLATCRECHRKMTFTIPEVKFLQVSASAVRASRAPARKKAKEQLGIVAGQELPRRGRCSHYSKSYRWFRFSCCAKVYPCDRCHDAATDHHNEHANRMICGFCSREQNYRPEDCGICRATLVGKRGSGFWEGGKGTRDKLRMSRKGQSRSSSPVHGCCSCDDLVILMSATRSCHHLLFSVELLVSSSKAFFASTLPISTIPPSHHWPFAIYALWPSGT</sequence>
<keyword evidence="2 4" id="KW-0863">Zinc-finger</keyword>
<feature type="domain" description="C3H1-type" evidence="7">
    <location>
        <begin position="1"/>
        <end position="14"/>
    </location>
</feature>
<evidence type="ECO:0000256" key="4">
    <source>
        <dbReference type="PROSITE-ProRule" id="PRU00601"/>
    </source>
</evidence>
<evidence type="ECO:0000313" key="9">
    <source>
        <dbReference type="EMBL" id="KAF2098350.1"/>
    </source>
</evidence>
<keyword evidence="10" id="KW-1185">Reference proteome</keyword>